<evidence type="ECO:0000256" key="1">
    <source>
        <dbReference type="ARBA" id="ARBA00004651"/>
    </source>
</evidence>
<feature type="region of interest" description="Disordered" evidence="13">
    <location>
        <begin position="611"/>
        <end position="700"/>
    </location>
</feature>
<accession>A0A914ALL9</accession>
<evidence type="ECO:0000256" key="7">
    <source>
        <dbReference type="ARBA" id="ARBA00022882"/>
    </source>
</evidence>
<dbReference type="PROSITE" id="PS50042">
    <property type="entry name" value="CNMP_BINDING_3"/>
    <property type="match status" value="1"/>
</dbReference>
<dbReference type="InterPro" id="IPR003967">
    <property type="entry name" value="K_chnl_volt-dep_ERG"/>
</dbReference>
<dbReference type="GO" id="GO:0005886">
    <property type="term" value="C:plasma membrane"/>
    <property type="evidence" value="ECO:0007669"/>
    <property type="project" value="UniProtKB-SubCell"/>
</dbReference>
<feature type="region of interest" description="Disordered" evidence="13">
    <location>
        <begin position="549"/>
        <end position="589"/>
    </location>
</feature>
<evidence type="ECO:0000256" key="2">
    <source>
        <dbReference type="ARBA" id="ARBA00022448"/>
    </source>
</evidence>
<dbReference type="Gene3D" id="2.60.120.10">
    <property type="entry name" value="Jelly Rolls"/>
    <property type="match status" value="1"/>
</dbReference>
<dbReference type="InterPro" id="IPR005821">
    <property type="entry name" value="Ion_trans_dom"/>
</dbReference>
<dbReference type="FunFam" id="1.10.287.70:FF:000275">
    <property type="entry name" value="Potassium voltage-gated channel subfamily H member 8"/>
    <property type="match status" value="1"/>
</dbReference>
<feature type="region of interest" description="Disordered" evidence="13">
    <location>
        <begin position="819"/>
        <end position="923"/>
    </location>
</feature>
<evidence type="ECO:0000256" key="13">
    <source>
        <dbReference type="SAM" id="MobiDB-lite"/>
    </source>
</evidence>
<dbReference type="InterPro" id="IPR050818">
    <property type="entry name" value="KCNH_animal-type"/>
</dbReference>
<feature type="region of interest" description="Disordered" evidence="13">
    <location>
        <begin position="748"/>
        <end position="804"/>
    </location>
</feature>
<evidence type="ECO:0000313" key="17">
    <source>
        <dbReference type="Proteomes" id="UP000887568"/>
    </source>
</evidence>
<evidence type="ECO:0000256" key="8">
    <source>
        <dbReference type="ARBA" id="ARBA00022958"/>
    </source>
</evidence>
<evidence type="ECO:0000256" key="10">
    <source>
        <dbReference type="ARBA" id="ARBA00023065"/>
    </source>
</evidence>
<dbReference type="SUPFAM" id="SSF81324">
    <property type="entry name" value="Voltage-gated potassium channels"/>
    <property type="match status" value="1"/>
</dbReference>
<name>A0A914ALL9_PATMI</name>
<dbReference type="Pfam" id="PF00027">
    <property type="entry name" value="cNMP_binding"/>
    <property type="match status" value="1"/>
</dbReference>
<evidence type="ECO:0000259" key="15">
    <source>
        <dbReference type="PROSITE" id="PS50042"/>
    </source>
</evidence>
<keyword evidence="5 14" id="KW-0812">Transmembrane</keyword>
<feature type="transmembrane region" description="Helical" evidence="14">
    <location>
        <begin position="41"/>
        <end position="62"/>
    </location>
</feature>
<keyword evidence="12" id="KW-0407">Ion channel</keyword>
<comment type="subcellular location">
    <subcellularLocation>
        <location evidence="1">Cell membrane</location>
        <topology evidence="1">Multi-pass membrane protein</topology>
    </subcellularLocation>
</comment>
<keyword evidence="11 14" id="KW-0472">Membrane</keyword>
<keyword evidence="8" id="KW-0630">Potassium</keyword>
<dbReference type="PRINTS" id="PR01470">
    <property type="entry name" value="ERGCHANNEL"/>
</dbReference>
<feature type="compositionally biased region" description="Polar residues" evidence="13">
    <location>
        <begin position="823"/>
        <end position="835"/>
    </location>
</feature>
<keyword evidence="3" id="KW-1003">Cell membrane</keyword>
<dbReference type="Pfam" id="PF00520">
    <property type="entry name" value="Ion_trans"/>
    <property type="match status" value="1"/>
</dbReference>
<dbReference type="Gene3D" id="1.10.287.70">
    <property type="match status" value="1"/>
</dbReference>
<sequence>MKNSKVIRLTSDEINHKKLRSRKLHNYTILHYSPFKAVWDWFVLLLVVYTAIFTPYAAAFLLNDDERRAKLNKEAETRAGEGLSSSYTEPLVILDLIVDIMFIVDIFINFRTTFIDDVKGEVVSDPAKIAKHYLKGWFVIDVLAAIPFDLILFGLANDEKTTTTMGLLKSARLLRLLRVARRLDQYSQYAPAVICLLMSAFTLVAHWMACCWYSIGEGERDLEYGWLNQLSRDVNETYREDETGGPSAQSKYVTSLYFTLTILTTVGFGNVAPTTDVEKMFAICMMLVGSLMFACIFGNMTAIIERLYEGMARYHQQLTLVKEFVKFHNVPHPLRRRLQEYFKHAWVYSNGNDLQEVDEVMKDFPDFLQADISLHLNRNLLNGSPAFKGVEHGCLRALSVKFQNTHTAPGDILLHRGDSLNQMYFISRGSLEILRGNVVLAILGKNDVVGENFCQRPLVGRSKGTVRALTYCDLLTLYREDLMDVIKMYPDFRQHFAEKVEVTIDMRDTELDKIVPDIAPKMNHWPGAKTVLNRRFSAVVAAAQAARKNLEHQRQQQGGVGGGGGRVELTPCPSTETVASRTGSETSRIDSSFTFQSGKWKKKPSKIDTVVSIETKGQEDREESDPEVPLMQRKYRHYTEPPRGGSKHTDQRRSIIRETGRPTDEPAPLSSLGNREAPEGAVTSSLHPISPKAGTAGLDNNNVGCYVDNNAIHGRIDGLYKQLGAIERKFDEQKAAIIECLLGKSRPVSRDSRPVAYPGTHPGANARSLNRRTDDASVPASEASSGDPNLISGKQKQDPAYSNHSEHPLIELGVASEPVANSLGGTSPEGTARTASSDRSKPLVVTSSSLPPQQDSQRPAPEASTEKLPQLRPKNFRQRGPGRSRGNGRPFSVPGRISVGNRSPNTRAPSLTFPALKGEDDSGEVIWLERRGEEMGGSRMSSTSC</sequence>
<evidence type="ECO:0000256" key="9">
    <source>
        <dbReference type="ARBA" id="ARBA00022989"/>
    </source>
</evidence>
<feature type="domain" description="Cyclic nucleotide-binding" evidence="15">
    <location>
        <begin position="386"/>
        <end position="503"/>
    </location>
</feature>
<keyword evidence="10" id="KW-0406">Ion transport</keyword>
<dbReference type="FunFam" id="1.10.1200.260:FF:000001">
    <property type="entry name" value="Potassium voltage-gated channel subfamily H member 7"/>
    <property type="match status" value="1"/>
</dbReference>
<dbReference type="InterPro" id="IPR000595">
    <property type="entry name" value="cNMP-bd_dom"/>
</dbReference>
<feature type="compositionally biased region" description="Polar residues" evidence="13">
    <location>
        <begin position="572"/>
        <end position="589"/>
    </location>
</feature>
<dbReference type="EnsemblMetazoa" id="XM_038208977.1">
    <property type="protein sequence ID" value="XP_038064905.1"/>
    <property type="gene ID" value="LOC119735277"/>
</dbReference>
<feature type="transmembrane region" description="Helical" evidence="14">
    <location>
        <begin position="256"/>
        <end position="274"/>
    </location>
</feature>
<dbReference type="InterPro" id="IPR003938">
    <property type="entry name" value="K_chnl_volt-dep_EAG/ELK/ERG"/>
</dbReference>
<dbReference type="InterPro" id="IPR014710">
    <property type="entry name" value="RmlC-like_jellyroll"/>
</dbReference>
<evidence type="ECO:0000256" key="4">
    <source>
        <dbReference type="ARBA" id="ARBA00022538"/>
    </source>
</evidence>
<feature type="transmembrane region" description="Helical" evidence="14">
    <location>
        <begin position="137"/>
        <end position="156"/>
    </location>
</feature>
<dbReference type="PANTHER" id="PTHR10217">
    <property type="entry name" value="VOLTAGE AND LIGAND GATED POTASSIUM CHANNEL"/>
    <property type="match status" value="1"/>
</dbReference>
<evidence type="ECO:0000256" key="14">
    <source>
        <dbReference type="SAM" id="Phobius"/>
    </source>
</evidence>
<proteinExistence type="predicted"/>
<feature type="compositionally biased region" description="Polar residues" evidence="13">
    <location>
        <begin position="900"/>
        <end position="909"/>
    </location>
</feature>
<dbReference type="AlphaFoldDB" id="A0A914ALL9"/>
<evidence type="ECO:0000313" key="16">
    <source>
        <dbReference type="EnsemblMetazoa" id="XP_038064905.1"/>
    </source>
</evidence>
<evidence type="ECO:0000256" key="3">
    <source>
        <dbReference type="ARBA" id="ARBA00022475"/>
    </source>
</evidence>
<dbReference type="RefSeq" id="XP_038064905.1">
    <property type="nucleotide sequence ID" value="XM_038208977.1"/>
</dbReference>
<evidence type="ECO:0000256" key="5">
    <source>
        <dbReference type="ARBA" id="ARBA00022692"/>
    </source>
</evidence>
<dbReference type="GO" id="GO:0042391">
    <property type="term" value="P:regulation of membrane potential"/>
    <property type="evidence" value="ECO:0007669"/>
    <property type="project" value="TreeGrafter"/>
</dbReference>
<feature type="transmembrane region" description="Helical" evidence="14">
    <location>
        <begin position="189"/>
        <end position="215"/>
    </location>
</feature>
<dbReference type="SUPFAM" id="SSF51206">
    <property type="entry name" value="cAMP-binding domain-like"/>
    <property type="match status" value="1"/>
</dbReference>
<dbReference type="SMART" id="SM00100">
    <property type="entry name" value="cNMP"/>
    <property type="match status" value="1"/>
</dbReference>
<feature type="compositionally biased region" description="Basic and acidic residues" evidence="13">
    <location>
        <begin position="647"/>
        <end position="664"/>
    </location>
</feature>
<feature type="compositionally biased region" description="Polar residues" evidence="13">
    <location>
        <begin position="845"/>
        <end position="857"/>
    </location>
</feature>
<dbReference type="Gene3D" id="1.10.1200.260">
    <property type="match status" value="1"/>
</dbReference>
<dbReference type="CDD" id="cd00038">
    <property type="entry name" value="CAP_ED"/>
    <property type="match status" value="1"/>
</dbReference>
<keyword evidence="6" id="KW-0631">Potassium channel</keyword>
<dbReference type="GeneID" id="119735277"/>
<reference evidence="16" key="1">
    <citation type="submission" date="2022-11" db="UniProtKB">
        <authorList>
            <consortium name="EnsemblMetazoa"/>
        </authorList>
    </citation>
    <scope>IDENTIFICATION</scope>
</reference>
<dbReference type="GO" id="GO:0034702">
    <property type="term" value="C:monoatomic ion channel complex"/>
    <property type="evidence" value="ECO:0007669"/>
    <property type="project" value="UniProtKB-KW"/>
</dbReference>
<dbReference type="PRINTS" id="PR01463">
    <property type="entry name" value="EAGCHANLFMLY"/>
</dbReference>
<feature type="transmembrane region" description="Helical" evidence="14">
    <location>
        <begin position="280"/>
        <end position="304"/>
    </location>
</feature>
<keyword evidence="2" id="KW-0813">Transport</keyword>
<keyword evidence="7" id="KW-0851">Voltage-gated channel</keyword>
<dbReference type="PANTHER" id="PTHR10217:SF548">
    <property type="entry name" value="GH12235P"/>
    <property type="match status" value="1"/>
</dbReference>
<dbReference type="OrthoDB" id="432483at2759"/>
<protein>
    <recommendedName>
        <fullName evidence="15">Cyclic nucleotide-binding domain-containing protein</fullName>
    </recommendedName>
</protein>
<evidence type="ECO:0000256" key="11">
    <source>
        <dbReference type="ARBA" id="ARBA00023136"/>
    </source>
</evidence>
<organism evidence="16 17">
    <name type="scientific">Patiria miniata</name>
    <name type="common">Bat star</name>
    <name type="synonym">Asterina miniata</name>
    <dbReference type="NCBI Taxonomy" id="46514"/>
    <lineage>
        <taxon>Eukaryota</taxon>
        <taxon>Metazoa</taxon>
        <taxon>Echinodermata</taxon>
        <taxon>Eleutherozoa</taxon>
        <taxon>Asterozoa</taxon>
        <taxon>Asteroidea</taxon>
        <taxon>Valvatacea</taxon>
        <taxon>Valvatida</taxon>
        <taxon>Asterinidae</taxon>
        <taxon>Patiria</taxon>
    </lineage>
</organism>
<dbReference type="GO" id="GO:0005242">
    <property type="term" value="F:inward rectifier potassium channel activity"/>
    <property type="evidence" value="ECO:0007669"/>
    <property type="project" value="TreeGrafter"/>
</dbReference>
<dbReference type="OMA" id="KFQNTHT"/>
<dbReference type="Proteomes" id="UP000887568">
    <property type="component" value="Unplaced"/>
</dbReference>
<dbReference type="InterPro" id="IPR018490">
    <property type="entry name" value="cNMP-bd_dom_sf"/>
</dbReference>
<keyword evidence="17" id="KW-1185">Reference proteome</keyword>
<evidence type="ECO:0000256" key="12">
    <source>
        <dbReference type="ARBA" id="ARBA00023303"/>
    </source>
</evidence>
<keyword evidence="4" id="KW-0633">Potassium transport</keyword>
<keyword evidence="9 14" id="KW-1133">Transmembrane helix</keyword>
<evidence type="ECO:0000256" key="6">
    <source>
        <dbReference type="ARBA" id="ARBA00022826"/>
    </source>
</evidence>